<evidence type="ECO:0000256" key="1">
    <source>
        <dbReference type="ARBA" id="ARBA00006484"/>
    </source>
</evidence>
<dbReference type="EMBL" id="UINC01019013">
    <property type="protein sequence ID" value="SVA80285.1"/>
    <property type="molecule type" value="Genomic_DNA"/>
</dbReference>
<dbReference type="SUPFAM" id="SSF51735">
    <property type="entry name" value="NAD(P)-binding Rossmann-fold domains"/>
    <property type="match status" value="1"/>
</dbReference>
<dbReference type="PRINTS" id="PR00081">
    <property type="entry name" value="GDHRDH"/>
</dbReference>
<dbReference type="AlphaFoldDB" id="A0A381YTF7"/>
<evidence type="ECO:0000313" key="2">
    <source>
        <dbReference type="EMBL" id="SVA80285.1"/>
    </source>
</evidence>
<dbReference type="FunFam" id="3.40.50.720:FF:000084">
    <property type="entry name" value="Short-chain dehydrogenase reductase"/>
    <property type="match status" value="1"/>
</dbReference>
<name>A0A381YTF7_9ZZZZ</name>
<protein>
    <recommendedName>
        <fullName evidence="3">3-oxoacyl-ACP reductase</fullName>
    </recommendedName>
</protein>
<dbReference type="PANTHER" id="PTHR42879">
    <property type="entry name" value="3-OXOACYL-(ACYL-CARRIER-PROTEIN) REDUCTASE"/>
    <property type="match status" value="1"/>
</dbReference>
<dbReference type="Pfam" id="PF00106">
    <property type="entry name" value="adh_short"/>
    <property type="match status" value="1"/>
</dbReference>
<dbReference type="InterPro" id="IPR050259">
    <property type="entry name" value="SDR"/>
</dbReference>
<proteinExistence type="inferred from homology"/>
<dbReference type="PANTHER" id="PTHR42879:SF2">
    <property type="entry name" value="3-OXOACYL-[ACYL-CARRIER-PROTEIN] REDUCTASE FABG"/>
    <property type="match status" value="1"/>
</dbReference>
<dbReference type="CDD" id="cd05233">
    <property type="entry name" value="SDR_c"/>
    <property type="match status" value="1"/>
</dbReference>
<accession>A0A381YTF7</accession>
<reference evidence="2" key="1">
    <citation type="submission" date="2018-05" db="EMBL/GenBank/DDBJ databases">
        <authorList>
            <person name="Lanie J.A."/>
            <person name="Ng W.-L."/>
            <person name="Kazmierczak K.M."/>
            <person name="Andrzejewski T.M."/>
            <person name="Davidsen T.M."/>
            <person name="Wayne K.J."/>
            <person name="Tettelin H."/>
            <person name="Glass J.I."/>
            <person name="Rusch D."/>
            <person name="Podicherti R."/>
            <person name="Tsui H.-C.T."/>
            <person name="Winkler M.E."/>
        </authorList>
    </citation>
    <scope>NUCLEOTIDE SEQUENCE</scope>
</reference>
<organism evidence="2">
    <name type="scientific">marine metagenome</name>
    <dbReference type="NCBI Taxonomy" id="408172"/>
    <lineage>
        <taxon>unclassified sequences</taxon>
        <taxon>metagenomes</taxon>
        <taxon>ecological metagenomes</taxon>
    </lineage>
</organism>
<dbReference type="PRINTS" id="PR00080">
    <property type="entry name" value="SDRFAMILY"/>
</dbReference>
<sequence length="250" mass="26805">MKIDLKNKNILVTGASRGIGAAIAKELGKSGARVAIHYNKEKETAEDVAQSSGHGSKTFKANLQDPANCEMLFKDVLEEFGHLDAIINNAGTAIVSPLDSENWVKEWDETIAINLRAVGILCNLAIQHFKTRQSGRIINIASRAAFRGDTAEFLAYAASKGGVVSLSRSIARAFGKDGITCFVIAPGWVKTDMAEDSIKEYGEEFILQGNALDRLTEPEDIAPMVTLLASGLADHATGTSIDINAASYVH</sequence>
<gene>
    <name evidence="2" type="ORF">METZ01_LOCUS133139</name>
</gene>
<evidence type="ECO:0008006" key="3">
    <source>
        <dbReference type="Google" id="ProtNLM"/>
    </source>
</evidence>
<comment type="similarity">
    <text evidence="1">Belongs to the short-chain dehydrogenases/reductases (SDR) family.</text>
</comment>
<dbReference type="Gene3D" id="3.40.50.720">
    <property type="entry name" value="NAD(P)-binding Rossmann-like Domain"/>
    <property type="match status" value="1"/>
</dbReference>
<dbReference type="InterPro" id="IPR036291">
    <property type="entry name" value="NAD(P)-bd_dom_sf"/>
</dbReference>
<dbReference type="InterPro" id="IPR002347">
    <property type="entry name" value="SDR_fam"/>
</dbReference>